<feature type="compositionally biased region" description="Basic and acidic residues" evidence="10">
    <location>
        <begin position="156"/>
        <end position="169"/>
    </location>
</feature>
<dbReference type="RefSeq" id="XP_003219884.2">
    <property type="nucleotide sequence ID" value="XM_003219836.4"/>
</dbReference>
<evidence type="ECO:0000256" key="11">
    <source>
        <dbReference type="SAM" id="Phobius"/>
    </source>
</evidence>
<dbReference type="Bgee" id="ENSACAG00000001161">
    <property type="expression patterns" value="Expressed in liver and 13 other cell types or tissues"/>
</dbReference>
<feature type="compositionally biased region" description="Basic and acidic residues" evidence="10">
    <location>
        <begin position="124"/>
        <end position="133"/>
    </location>
</feature>
<dbReference type="InterPro" id="IPR008662">
    <property type="entry name" value="TOIP1/2"/>
</dbReference>
<sequence length="579" mass="64038">MAEKITQTAQKDFPEEKGSVPQRKMIIQPPNSENILTNTQQKPLDGIPMKKETGELPRISSGSMAFPEGSSVDNDVVDSSEERTEYSTQVALQDSSVTEEDSSSEIVLESKMSSLDQQNQCSLKHSEDTKEDLFSQESVILVQKPEDASRNESLTEDSKEKEFISERKIVLQPPNVLTNTQQNETQETKDSLLEKSSDGILLKTETGEPPRISPGSVAFLEGSSVDNDMVDSSEERTEYSTQVALQDSSMGEEDSSSEIVLEEKTSSLDQLNQCSLKHSEDNKEDIFHQEPVILVPKPDESRRDESLTEGLSFHGILGVLVFLVAVFISSGYYTSRPAVVPKNPAVEAFLSRFDPLKDSFPDQSPYLWGRVRKVLQKHLNVSHHTEPAILIFTAAQEGEATLKCLSVQIADAYSSSLQGSTILVDGASKSTLNSDRAKLAVDEELSLGFHGGGKAAVVHQFESLPAGSTLIFYKYCDHESAAFKDVALILTVLLEDEKLEPDVGLQIVEEHVRDFLWAKFTKSDMPSSYNHMDTDKLSGLWSRISHLVLPVHPVQTLEDRGCSLQTRPRGDSGERPEKA</sequence>
<dbReference type="Proteomes" id="UP000001646">
    <property type="component" value="Chromosome 4"/>
</dbReference>
<evidence type="ECO:0000256" key="8">
    <source>
        <dbReference type="ARBA" id="ARBA00023242"/>
    </source>
</evidence>
<dbReference type="KEGG" id="acs:100564583"/>
<evidence type="ECO:0000256" key="5">
    <source>
        <dbReference type="ARBA" id="ARBA00022989"/>
    </source>
</evidence>
<gene>
    <name evidence="13" type="primary">TOR1AIP2</name>
</gene>
<dbReference type="InterPro" id="IPR038599">
    <property type="entry name" value="LAP1C-like_C_sf"/>
</dbReference>
<dbReference type="Gene3D" id="3.40.50.12190">
    <property type="match status" value="1"/>
</dbReference>
<comment type="similarity">
    <text evidence="2">Belongs to the TOR1AIP family.</text>
</comment>
<dbReference type="CTD" id="163590"/>
<evidence type="ECO:0000256" key="7">
    <source>
        <dbReference type="ARBA" id="ARBA00023180"/>
    </source>
</evidence>
<dbReference type="OrthoDB" id="6258998at2759"/>
<comment type="subcellular location">
    <subcellularLocation>
        <location evidence="9">Endomembrane system</location>
        <topology evidence="9">Single-pass membrane protein</topology>
    </subcellularLocation>
    <subcellularLocation>
        <location evidence="1">Nucleus envelope</location>
    </subcellularLocation>
</comment>
<evidence type="ECO:0000259" key="12">
    <source>
        <dbReference type="Pfam" id="PF05609"/>
    </source>
</evidence>
<dbReference type="PANTHER" id="PTHR18843">
    <property type="entry name" value="TORSIN-1A-INTERACTING PROTEIN"/>
    <property type="match status" value="1"/>
</dbReference>
<keyword evidence="5 11" id="KW-1133">Transmembrane helix</keyword>
<keyword evidence="7" id="KW-0325">Glycoprotein</keyword>
<dbReference type="Ensembl" id="ENSACAT00000050178.1">
    <property type="protein sequence ID" value="ENSACAP00000031950.1"/>
    <property type="gene ID" value="ENSACAG00000001161.4"/>
</dbReference>
<feature type="compositionally biased region" description="Basic and acidic residues" evidence="10">
    <location>
        <begin position="186"/>
        <end position="197"/>
    </location>
</feature>
<keyword evidence="8" id="KW-0539">Nucleus</keyword>
<feature type="transmembrane region" description="Helical" evidence="11">
    <location>
        <begin position="311"/>
        <end position="333"/>
    </location>
</feature>
<evidence type="ECO:0000256" key="3">
    <source>
        <dbReference type="ARBA" id="ARBA00022553"/>
    </source>
</evidence>
<feature type="domain" description="Torsin-1A-interacting protein 1/2 AAA+ activator" evidence="12">
    <location>
        <begin position="333"/>
        <end position="562"/>
    </location>
</feature>
<evidence type="ECO:0000313" key="14">
    <source>
        <dbReference type="Proteomes" id="UP000001646"/>
    </source>
</evidence>
<reference evidence="13" key="3">
    <citation type="submission" date="2025-09" db="UniProtKB">
        <authorList>
            <consortium name="Ensembl"/>
        </authorList>
    </citation>
    <scope>IDENTIFICATION</scope>
</reference>
<feature type="compositionally biased region" description="Basic and acidic residues" evidence="10">
    <location>
        <begin position="568"/>
        <end position="579"/>
    </location>
</feature>
<feature type="compositionally biased region" description="Polar residues" evidence="10">
    <location>
        <begin position="111"/>
        <end position="123"/>
    </location>
</feature>
<dbReference type="GO" id="GO:0001671">
    <property type="term" value="F:ATPase activator activity"/>
    <property type="evidence" value="ECO:0007669"/>
    <property type="project" value="InterPro"/>
</dbReference>
<evidence type="ECO:0000313" key="13">
    <source>
        <dbReference type="Ensembl" id="ENSACAP00000031950.1"/>
    </source>
</evidence>
<feature type="region of interest" description="Disordered" evidence="10">
    <location>
        <begin position="232"/>
        <end position="255"/>
    </location>
</feature>
<accession>A0A803T9R0</accession>
<keyword evidence="4 11" id="KW-0812">Transmembrane</keyword>
<dbReference type="AlphaFoldDB" id="A0A803T9R0"/>
<evidence type="ECO:0000256" key="1">
    <source>
        <dbReference type="ARBA" id="ARBA00004259"/>
    </source>
</evidence>
<dbReference type="GO" id="GO:0005635">
    <property type="term" value="C:nuclear envelope"/>
    <property type="evidence" value="ECO:0007669"/>
    <property type="project" value="UniProtKB-SubCell"/>
</dbReference>
<protein>
    <submittedName>
        <fullName evidence="13">Torsin 1A interacting protein 2</fullName>
    </submittedName>
</protein>
<dbReference type="GeneID" id="100564583"/>
<dbReference type="Pfam" id="PF05609">
    <property type="entry name" value="LAP1_C"/>
    <property type="match status" value="1"/>
</dbReference>
<dbReference type="GeneTree" id="ENSGT00390000012166"/>
<evidence type="ECO:0000256" key="6">
    <source>
        <dbReference type="ARBA" id="ARBA00023136"/>
    </source>
</evidence>
<feature type="region of interest" description="Disordered" evidence="10">
    <location>
        <begin position="560"/>
        <end position="579"/>
    </location>
</feature>
<reference evidence="13 14" key="1">
    <citation type="submission" date="2009-12" db="EMBL/GenBank/DDBJ databases">
        <title>The Genome Sequence of Anolis carolinensis (Green Anole Lizard).</title>
        <authorList>
            <consortium name="The Genome Sequencing Platform"/>
            <person name="Di Palma F."/>
            <person name="Alfoldi J."/>
            <person name="Heiman D."/>
            <person name="Young S."/>
            <person name="Grabherr M."/>
            <person name="Johnson J."/>
            <person name="Lander E.S."/>
            <person name="Lindblad-Toh K."/>
        </authorList>
    </citation>
    <scope>NUCLEOTIDE SEQUENCE [LARGE SCALE GENOMIC DNA]</scope>
    <source>
        <strain evidence="13 14">JBL SC #1</strain>
    </source>
</reference>
<evidence type="ECO:0000256" key="10">
    <source>
        <dbReference type="SAM" id="MobiDB-lite"/>
    </source>
</evidence>
<feature type="compositionally biased region" description="Polar residues" evidence="10">
    <location>
        <begin position="1"/>
        <end position="10"/>
    </location>
</feature>
<keyword evidence="6 11" id="KW-0472">Membrane</keyword>
<evidence type="ECO:0000256" key="4">
    <source>
        <dbReference type="ARBA" id="ARBA00022692"/>
    </source>
</evidence>
<evidence type="ECO:0000256" key="9">
    <source>
        <dbReference type="ARBA" id="ARBA00037847"/>
    </source>
</evidence>
<feature type="compositionally biased region" description="Polar residues" evidence="10">
    <location>
        <begin position="29"/>
        <end position="42"/>
    </location>
</feature>
<evidence type="ECO:0000256" key="2">
    <source>
        <dbReference type="ARBA" id="ARBA00007860"/>
    </source>
</evidence>
<proteinExistence type="inferred from homology"/>
<name>A0A803T9R0_ANOCA</name>
<feature type="region of interest" description="Disordered" evidence="10">
    <location>
        <begin position="1"/>
        <end position="197"/>
    </location>
</feature>
<reference evidence="13" key="2">
    <citation type="submission" date="2025-08" db="UniProtKB">
        <authorList>
            <consortium name="Ensembl"/>
        </authorList>
    </citation>
    <scope>IDENTIFICATION</scope>
</reference>
<keyword evidence="3" id="KW-0597">Phosphoprotein</keyword>
<organism evidence="13 14">
    <name type="scientific">Anolis carolinensis</name>
    <name type="common">Green anole</name>
    <name type="synonym">American chameleon</name>
    <dbReference type="NCBI Taxonomy" id="28377"/>
    <lineage>
        <taxon>Eukaryota</taxon>
        <taxon>Metazoa</taxon>
        <taxon>Chordata</taxon>
        <taxon>Craniata</taxon>
        <taxon>Vertebrata</taxon>
        <taxon>Euteleostomi</taxon>
        <taxon>Lepidosauria</taxon>
        <taxon>Squamata</taxon>
        <taxon>Bifurcata</taxon>
        <taxon>Unidentata</taxon>
        <taxon>Episquamata</taxon>
        <taxon>Toxicofera</taxon>
        <taxon>Iguania</taxon>
        <taxon>Dactyloidae</taxon>
        <taxon>Anolis</taxon>
    </lineage>
</organism>
<dbReference type="InterPro" id="IPR046753">
    <property type="entry name" value="TOIP1/2_C"/>
</dbReference>
<dbReference type="PANTHER" id="PTHR18843:SF2">
    <property type="entry name" value="TORSIN-1A-INTERACTING PROTEIN 2"/>
    <property type="match status" value="1"/>
</dbReference>
<keyword evidence="14" id="KW-1185">Reference proteome</keyword>